<dbReference type="PIRSF" id="PIRSF028099">
    <property type="entry name" value="DUF1111"/>
    <property type="match status" value="1"/>
</dbReference>
<evidence type="ECO:0000313" key="8">
    <source>
        <dbReference type="Proteomes" id="UP000316030"/>
    </source>
</evidence>
<dbReference type="Gene3D" id="1.10.760.10">
    <property type="entry name" value="Cytochrome c-like domain"/>
    <property type="match status" value="1"/>
</dbReference>
<name>A0A521FJX8_9RHOB</name>
<reference evidence="7 8" key="1">
    <citation type="submission" date="2017-05" db="EMBL/GenBank/DDBJ databases">
        <authorList>
            <person name="Varghese N."/>
            <person name="Submissions S."/>
        </authorList>
    </citation>
    <scope>NUCLEOTIDE SEQUENCE [LARGE SCALE GENOMIC DNA]</scope>
    <source>
        <strain evidence="7 8">DSM 29506</strain>
    </source>
</reference>
<evidence type="ECO:0000313" key="7">
    <source>
        <dbReference type="EMBL" id="SMO96409.1"/>
    </source>
</evidence>
<proteinExistence type="predicted"/>
<keyword evidence="8" id="KW-1185">Reference proteome</keyword>
<evidence type="ECO:0000259" key="6">
    <source>
        <dbReference type="PROSITE" id="PS51007"/>
    </source>
</evidence>
<feature type="chain" id="PRO_5021850957" evidence="5">
    <location>
        <begin position="30"/>
        <end position="499"/>
    </location>
</feature>
<dbReference type="InterPro" id="IPR036909">
    <property type="entry name" value="Cyt_c-like_dom_sf"/>
</dbReference>
<organism evidence="7 8">
    <name type="scientific">Thalassovita litoralis</name>
    <dbReference type="NCBI Taxonomy" id="1010611"/>
    <lineage>
        <taxon>Bacteria</taxon>
        <taxon>Pseudomonadati</taxon>
        <taxon>Pseudomonadota</taxon>
        <taxon>Alphaproteobacteria</taxon>
        <taxon>Rhodobacterales</taxon>
        <taxon>Roseobacteraceae</taxon>
        <taxon>Thalassovita</taxon>
    </lineage>
</organism>
<dbReference type="InterPro" id="IPR009056">
    <property type="entry name" value="Cyt_c-like_dom"/>
</dbReference>
<feature type="domain" description="Cytochrome c" evidence="6">
    <location>
        <begin position="92"/>
        <end position="260"/>
    </location>
</feature>
<dbReference type="PROSITE" id="PS51007">
    <property type="entry name" value="CYTC"/>
    <property type="match status" value="2"/>
</dbReference>
<dbReference type="InterPro" id="IPR010538">
    <property type="entry name" value="DHOR"/>
</dbReference>
<dbReference type="RefSeq" id="WP_142494586.1">
    <property type="nucleotide sequence ID" value="NZ_FXTO01000032.1"/>
</dbReference>
<evidence type="ECO:0000256" key="1">
    <source>
        <dbReference type="ARBA" id="ARBA00022617"/>
    </source>
</evidence>
<dbReference type="PANTHER" id="PTHR30600">
    <property type="entry name" value="CYTOCHROME C PEROXIDASE-RELATED"/>
    <property type="match status" value="1"/>
</dbReference>
<protein>
    <submittedName>
        <fullName evidence="7">CxxC motif-containing protein, DUF1111 family</fullName>
    </submittedName>
</protein>
<dbReference type="GO" id="GO:0009055">
    <property type="term" value="F:electron transfer activity"/>
    <property type="evidence" value="ECO:0007669"/>
    <property type="project" value="InterPro"/>
</dbReference>
<gene>
    <name evidence="7" type="ORF">SAMN06265173_13222</name>
</gene>
<dbReference type="EMBL" id="FXTO01000032">
    <property type="protein sequence ID" value="SMO96409.1"/>
    <property type="molecule type" value="Genomic_DNA"/>
</dbReference>
<dbReference type="Proteomes" id="UP000316030">
    <property type="component" value="Unassembled WGS sequence"/>
</dbReference>
<feature type="signal peptide" evidence="5">
    <location>
        <begin position="1"/>
        <end position="29"/>
    </location>
</feature>
<sequence>MSNLTPARWTKPSKAAIAALLLTAGVLGAAEPDQPPRTKFEAARIAAAMRVVPGELNPFELNPGGRGTLHRPTPGPELFKHPLTGMNDAARMDFVLGQAMFEKLWVPAPSSTKASDGLGPLYNARSCAMCHPGNGRGIAPTGDGPLPVSLVLRLSVADPLGDPQGIQDYLATRPDPDLGTQIQTDAATGFTPEAQPGVRYSETPIAFADGQVISLRRPIYDAGNPLSAQTMVSPRIAPPLAGMGLIAAIADADILVGTDPEDTDGNGVSGRANLIPTPTGPALGRFGWKAGVASLRTQVADAFFHDIGISSPLFPQGWGDCTETQTACRMALHGDDDPRGTELDAQGLDLTLAYVTGLAVPARTGATETLRGRDLFHATGCATCHRPAYVTERLPDDPLRSFQMIWPYSDFLLHDMGEGLADNRPEHRATGREWRTPPLWSIGKTELVSGMGFYLHDGRARSLTEAIVWHGGEATAARDLFLHMPKPDRDALIAFLESL</sequence>
<accession>A0A521FJX8</accession>
<evidence type="ECO:0000256" key="3">
    <source>
        <dbReference type="ARBA" id="ARBA00023004"/>
    </source>
</evidence>
<dbReference type="InterPro" id="IPR051395">
    <property type="entry name" value="Cytochrome_c_Peroxidase/MauG"/>
</dbReference>
<keyword evidence="2 4" id="KW-0479">Metal-binding</keyword>
<evidence type="ECO:0000256" key="2">
    <source>
        <dbReference type="ARBA" id="ARBA00022723"/>
    </source>
</evidence>
<keyword evidence="5" id="KW-0732">Signal</keyword>
<keyword evidence="1 4" id="KW-0349">Heme</keyword>
<dbReference type="Pfam" id="PF06537">
    <property type="entry name" value="DHOR"/>
    <property type="match status" value="1"/>
</dbReference>
<evidence type="ECO:0000256" key="4">
    <source>
        <dbReference type="PROSITE-ProRule" id="PRU00433"/>
    </source>
</evidence>
<dbReference type="SUPFAM" id="SSF46626">
    <property type="entry name" value="Cytochrome c"/>
    <property type="match status" value="1"/>
</dbReference>
<dbReference type="AlphaFoldDB" id="A0A521FJX8"/>
<dbReference type="PANTHER" id="PTHR30600:SF4">
    <property type="entry name" value="CYTOCHROME C DOMAIN-CONTAINING PROTEIN"/>
    <property type="match status" value="1"/>
</dbReference>
<keyword evidence="3 4" id="KW-0408">Iron</keyword>
<dbReference type="GO" id="GO:0046872">
    <property type="term" value="F:metal ion binding"/>
    <property type="evidence" value="ECO:0007669"/>
    <property type="project" value="UniProtKB-KW"/>
</dbReference>
<dbReference type="GO" id="GO:0004130">
    <property type="term" value="F:cytochrome-c peroxidase activity"/>
    <property type="evidence" value="ECO:0007669"/>
    <property type="project" value="TreeGrafter"/>
</dbReference>
<evidence type="ECO:0000256" key="5">
    <source>
        <dbReference type="SAM" id="SignalP"/>
    </source>
</evidence>
<dbReference type="OrthoDB" id="9805202at2"/>
<feature type="domain" description="Cytochrome c" evidence="6">
    <location>
        <begin position="367"/>
        <end position="499"/>
    </location>
</feature>
<dbReference type="GO" id="GO:0020037">
    <property type="term" value="F:heme binding"/>
    <property type="evidence" value="ECO:0007669"/>
    <property type="project" value="InterPro"/>
</dbReference>